<evidence type="ECO:0000256" key="1">
    <source>
        <dbReference type="SAM" id="MobiDB-lite"/>
    </source>
</evidence>
<accession>A0A0P6XZS0</accession>
<dbReference type="AlphaFoldDB" id="A0A0P6XZS0"/>
<protein>
    <recommendedName>
        <fullName evidence="4">DUF429 domain-containing protein</fullName>
    </recommendedName>
</protein>
<dbReference type="Pfam" id="PF04250">
    <property type="entry name" value="DUF429"/>
    <property type="match status" value="1"/>
</dbReference>
<name>A0A0P6XZS0_9CHLR</name>
<dbReference type="RefSeq" id="WP_054522556.1">
    <property type="nucleotide sequence ID" value="NZ_LGKO01000006.1"/>
</dbReference>
<dbReference type="OrthoDB" id="163770at2"/>
<proteinExistence type="predicted"/>
<reference evidence="2 3" key="1">
    <citation type="submission" date="2015-07" db="EMBL/GenBank/DDBJ databases">
        <title>Whole genome sequence of Thermanaerothrix daxensis DSM 23592.</title>
        <authorList>
            <person name="Hemp J."/>
            <person name="Ward L.M."/>
            <person name="Pace L.A."/>
            <person name="Fischer W.W."/>
        </authorList>
    </citation>
    <scope>NUCLEOTIDE SEQUENCE [LARGE SCALE GENOMIC DNA]</scope>
    <source>
        <strain evidence="2 3">GNS-1</strain>
    </source>
</reference>
<evidence type="ECO:0000313" key="2">
    <source>
        <dbReference type="EMBL" id="KPL82036.1"/>
    </source>
</evidence>
<organism evidence="2 3">
    <name type="scientific">Thermanaerothrix daxensis</name>
    <dbReference type="NCBI Taxonomy" id="869279"/>
    <lineage>
        <taxon>Bacteria</taxon>
        <taxon>Bacillati</taxon>
        <taxon>Chloroflexota</taxon>
        <taxon>Anaerolineae</taxon>
        <taxon>Anaerolineales</taxon>
        <taxon>Anaerolineaceae</taxon>
        <taxon>Thermanaerothrix</taxon>
    </lineage>
</organism>
<feature type="region of interest" description="Disordered" evidence="1">
    <location>
        <begin position="60"/>
        <end position="88"/>
    </location>
</feature>
<dbReference type="InterPro" id="IPR007362">
    <property type="entry name" value="DUF429"/>
</dbReference>
<sequence length="253" mass="27777">MPAFASPTCIGVDPTGGRPPFCYAALDADLRLLALGTGRLADVLAFLAGQHRALVALNAPPRPAHHSGTADPHPPAAPPRRSSAPLRPVEHDLRTRNLPIYLTPARAADAPPWMRRAFALYQRLDELGYRPHPHPEAPRQWLEVPAEAAFTTLLGHTLLPAHRLEGRWQRQILLADAGLGIQDPMRFFEEITRYRLRRGQLPLHLIHTPGELNALVAAYTAWLVLHHPEQVLALGDPATGQAFIPQGQVESAV</sequence>
<evidence type="ECO:0000313" key="3">
    <source>
        <dbReference type="Proteomes" id="UP000050544"/>
    </source>
</evidence>
<keyword evidence="3" id="KW-1185">Reference proteome</keyword>
<dbReference type="EMBL" id="LGKO01000006">
    <property type="protein sequence ID" value="KPL82036.1"/>
    <property type="molecule type" value="Genomic_DNA"/>
</dbReference>
<gene>
    <name evidence="2" type="ORF">SE15_13015</name>
</gene>
<dbReference type="Proteomes" id="UP000050544">
    <property type="component" value="Unassembled WGS sequence"/>
</dbReference>
<evidence type="ECO:0008006" key="4">
    <source>
        <dbReference type="Google" id="ProtNLM"/>
    </source>
</evidence>
<comment type="caution">
    <text evidence="2">The sequence shown here is derived from an EMBL/GenBank/DDBJ whole genome shotgun (WGS) entry which is preliminary data.</text>
</comment>